<accession>A0A3A9ZGZ6</accession>
<keyword evidence="3 6" id="KW-0812">Transmembrane</keyword>
<keyword evidence="5 6" id="KW-0472">Membrane</keyword>
<reference evidence="7 8" key="1">
    <citation type="journal article" date="2004" name="Syst. Appl. Microbiol.">
        <title>Cryptoendolithic actinomycetes from antarctic sandstone rock samples: Micromonospora endolithica sp. nov. and two isolates related to Micromonospora coerulea Jensen 1932.</title>
        <authorList>
            <person name="Hirsch P."/>
            <person name="Mevs U."/>
            <person name="Kroppenstedt R.M."/>
            <person name="Schumann P."/>
            <person name="Stackebrandt E."/>
        </authorList>
    </citation>
    <scope>NUCLEOTIDE SEQUENCE [LARGE SCALE GENOMIC DNA]</scope>
    <source>
        <strain evidence="7 8">JCM 12677</strain>
    </source>
</reference>
<dbReference type="GO" id="GO:0016020">
    <property type="term" value="C:membrane"/>
    <property type="evidence" value="ECO:0007669"/>
    <property type="project" value="UniProtKB-SubCell"/>
</dbReference>
<dbReference type="Gene3D" id="2.40.50.100">
    <property type="match status" value="1"/>
</dbReference>
<dbReference type="OrthoDB" id="3344962at2"/>
<organism evidence="7 8">
    <name type="scientific">Micromonospora endolithica</name>
    <dbReference type="NCBI Taxonomy" id="230091"/>
    <lineage>
        <taxon>Bacteria</taxon>
        <taxon>Bacillati</taxon>
        <taxon>Actinomycetota</taxon>
        <taxon>Actinomycetes</taxon>
        <taxon>Micromonosporales</taxon>
        <taxon>Micromonosporaceae</taxon>
        <taxon>Micromonospora</taxon>
    </lineage>
</organism>
<keyword evidence="4 6" id="KW-1133">Transmembrane helix</keyword>
<evidence type="ECO:0000256" key="4">
    <source>
        <dbReference type="ARBA" id="ARBA00022989"/>
    </source>
</evidence>
<evidence type="ECO:0000256" key="1">
    <source>
        <dbReference type="ARBA" id="ARBA00004167"/>
    </source>
</evidence>
<dbReference type="InterPro" id="IPR011053">
    <property type="entry name" value="Single_hybrid_motif"/>
</dbReference>
<comment type="subcellular location">
    <subcellularLocation>
        <location evidence="1">Membrane</location>
        <topology evidence="1">Single-pass membrane protein</topology>
    </subcellularLocation>
</comment>
<dbReference type="InterPro" id="IPR050739">
    <property type="entry name" value="MFP"/>
</dbReference>
<comment type="caution">
    <text evidence="7">The sequence shown here is derived from an EMBL/GenBank/DDBJ whole genome shotgun (WGS) entry which is preliminary data.</text>
</comment>
<dbReference type="RefSeq" id="WP_120728432.1">
    <property type="nucleotide sequence ID" value="NZ_RBAK01000004.1"/>
</dbReference>
<comment type="similarity">
    <text evidence="2">Belongs to the membrane fusion protein (MFP) (TC 8.A.1) family.</text>
</comment>
<sequence>MKFRRQALRQLEAPEQLDQAVRLTTVPNWLATAALVIVVVAAGVWSVRTVVPRTVEAAGVLIHSNGISALDALVSGQITKVWATPHQRVPKGLPLYSLRTTDGKVRVETAPGDANVVAWLVSEGEIVTPGDHLADLERLDTAGDALQAVVYAPAVAAPLLQPGVPVEVAAAAAPRNVFGTLAGRVSTVGAFPETEASLRAFLGTGQDVRRLLADGSVVRVTVALEPDPAAPDGLRWTKSPPPFQLNSASEVTAWFTVDRERPIDWLLRR</sequence>
<dbReference type="SUPFAM" id="SSF51230">
    <property type="entry name" value="Single hybrid motif"/>
    <property type="match status" value="1"/>
</dbReference>
<evidence type="ECO:0000256" key="3">
    <source>
        <dbReference type="ARBA" id="ARBA00022692"/>
    </source>
</evidence>
<dbReference type="PANTHER" id="PTHR30386">
    <property type="entry name" value="MEMBRANE FUSION SUBUNIT OF EMRAB-TOLC MULTIDRUG EFFLUX PUMP"/>
    <property type="match status" value="1"/>
</dbReference>
<protein>
    <submittedName>
        <fullName evidence="7">HlyD family efflux transporter periplasmic adaptor subunit</fullName>
    </submittedName>
</protein>
<dbReference type="AlphaFoldDB" id="A0A3A9ZGZ6"/>
<evidence type="ECO:0000256" key="6">
    <source>
        <dbReference type="SAM" id="Phobius"/>
    </source>
</evidence>
<dbReference type="PANTHER" id="PTHR30386:SF26">
    <property type="entry name" value="TRANSPORT PROTEIN COMB"/>
    <property type="match status" value="1"/>
</dbReference>
<name>A0A3A9ZGZ6_9ACTN</name>
<evidence type="ECO:0000256" key="5">
    <source>
        <dbReference type="ARBA" id="ARBA00023136"/>
    </source>
</evidence>
<feature type="transmembrane region" description="Helical" evidence="6">
    <location>
        <begin position="29"/>
        <end position="47"/>
    </location>
</feature>
<keyword evidence="8" id="KW-1185">Reference proteome</keyword>
<evidence type="ECO:0000256" key="2">
    <source>
        <dbReference type="ARBA" id="ARBA00009477"/>
    </source>
</evidence>
<evidence type="ECO:0000313" key="8">
    <source>
        <dbReference type="Proteomes" id="UP000281726"/>
    </source>
</evidence>
<dbReference type="EMBL" id="RBAK01000004">
    <property type="protein sequence ID" value="RKN47593.1"/>
    <property type="molecule type" value="Genomic_DNA"/>
</dbReference>
<dbReference type="Proteomes" id="UP000281726">
    <property type="component" value="Unassembled WGS sequence"/>
</dbReference>
<proteinExistence type="inferred from homology"/>
<gene>
    <name evidence="7" type="ORF">D7223_12535</name>
</gene>
<evidence type="ECO:0000313" key="7">
    <source>
        <dbReference type="EMBL" id="RKN47593.1"/>
    </source>
</evidence>